<comment type="caution">
    <text evidence="3">The sequence shown here is derived from an EMBL/GenBank/DDBJ whole genome shotgun (WGS) entry which is preliminary data.</text>
</comment>
<dbReference type="AlphaFoldDB" id="A0A8H9IDZ2"/>
<accession>A0A8H9IDZ2</accession>
<dbReference type="SUPFAM" id="SSF55729">
    <property type="entry name" value="Acyl-CoA N-acyltransferases (Nat)"/>
    <property type="match status" value="1"/>
</dbReference>
<dbReference type="PROSITE" id="PS51186">
    <property type="entry name" value="GNAT"/>
    <property type="match status" value="1"/>
</dbReference>
<proteinExistence type="predicted"/>
<dbReference type="Gene3D" id="3.40.630.30">
    <property type="match status" value="1"/>
</dbReference>
<evidence type="ECO:0000313" key="3">
    <source>
        <dbReference type="EMBL" id="GGZ67866.1"/>
    </source>
</evidence>
<evidence type="ECO:0000256" key="1">
    <source>
        <dbReference type="ARBA" id="ARBA00022679"/>
    </source>
</evidence>
<gene>
    <name evidence="3" type="ORF">GCM10011274_28090</name>
</gene>
<keyword evidence="1" id="KW-0808">Transferase</keyword>
<name>A0A8H9IDZ2_9ALTE</name>
<dbReference type="Proteomes" id="UP000622604">
    <property type="component" value="Unassembled WGS sequence"/>
</dbReference>
<dbReference type="Pfam" id="PF00583">
    <property type="entry name" value="Acetyltransf_1"/>
    <property type="match status" value="1"/>
</dbReference>
<feature type="domain" description="N-acetyltransferase" evidence="2">
    <location>
        <begin position="1"/>
        <end position="154"/>
    </location>
</feature>
<dbReference type="InterPro" id="IPR050769">
    <property type="entry name" value="NAT_camello-type"/>
</dbReference>
<protein>
    <submittedName>
        <fullName evidence="3">N-acetyltransferase</fullName>
    </submittedName>
</protein>
<dbReference type="CDD" id="cd04301">
    <property type="entry name" value="NAT_SF"/>
    <property type="match status" value="1"/>
</dbReference>
<sequence length="154" mass="17543">MQIWKANNNHIEEASKIFDLYRQFYGQESDIDAASDFLSERFLKNDSEFFIAVDSDGLALGFIQLYPSFSSVAMNAMWYLNDLFVLPNARGKRIASGLLKYVEDFARNNASFSLKLATAVNNEAAKALYEKNGYYKVTAFDHYVLRTDTVTQSN</sequence>
<dbReference type="InterPro" id="IPR000182">
    <property type="entry name" value="GNAT_dom"/>
</dbReference>
<dbReference type="PANTHER" id="PTHR13947">
    <property type="entry name" value="GNAT FAMILY N-ACETYLTRANSFERASE"/>
    <property type="match status" value="1"/>
</dbReference>
<dbReference type="PANTHER" id="PTHR13947:SF37">
    <property type="entry name" value="LD18367P"/>
    <property type="match status" value="1"/>
</dbReference>
<dbReference type="InterPro" id="IPR016181">
    <property type="entry name" value="Acyl_CoA_acyltransferase"/>
</dbReference>
<dbReference type="RefSeq" id="WP_191866334.1">
    <property type="nucleotide sequence ID" value="NZ_BMZC01000007.1"/>
</dbReference>
<evidence type="ECO:0000313" key="4">
    <source>
        <dbReference type="Proteomes" id="UP000622604"/>
    </source>
</evidence>
<organism evidence="3 4">
    <name type="scientific">Paraglaciecola chathamensis</name>
    <dbReference type="NCBI Taxonomy" id="368405"/>
    <lineage>
        <taxon>Bacteria</taxon>
        <taxon>Pseudomonadati</taxon>
        <taxon>Pseudomonadota</taxon>
        <taxon>Gammaproteobacteria</taxon>
        <taxon>Alteromonadales</taxon>
        <taxon>Alteromonadaceae</taxon>
        <taxon>Paraglaciecola</taxon>
    </lineage>
</organism>
<reference evidence="3" key="1">
    <citation type="journal article" date="2014" name="Int. J. Syst. Evol. Microbiol.">
        <title>Complete genome sequence of Corynebacterium casei LMG S-19264T (=DSM 44701T), isolated from a smear-ripened cheese.</title>
        <authorList>
            <consortium name="US DOE Joint Genome Institute (JGI-PGF)"/>
            <person name="Walter F."/>
            <person name="Albersmeier A."/>
            <person name="Kalinowski J."/>
            <person name="Ruckert C."/>
        </authorList>
    </citation>
    <scope>NUCLEOTIDE SEQUENCE</scope>
    <source>
        <strain evidence="3">KCTC 32337</strain>
    </source>
</reference>
<dbReference type="GO" id="GO:0008080">
    <property type="term" value="F:N-acetyltransferase activity"/>
    <property type="evidence" value="ECO:0007669"/>
    <property type="project" value="InterPro"/>
</dbReference>
<reference evidence="3" key="2">
    <citation type="submission" date="2020-09" db="EMBL/GenBank/DDBJ databases">
        <authorList>
            <person name="Sun Q."/>
            <person name="Kim S."/>
        </authorList>
    </citation>
    <scope>NUCLEOTIDE SEQUENCE</scope>
    <source>
        <strain evidence="3">KCTC 32337</strain>
    </source>
</reference>
<evidence type="ECO:0000259" key="2">
    <source>
        <dbReference type="PROSITE" id="PS51186"/>
    </source>
</evidence>
<dbReference type="EMBL" id="BMZC01000007">
    <property type="protein sequence ID" value="GGZ67866.1"/>
    <property type="molecule type" value="Genomic_DNA"/>
</dbReference>